<protein>
    <submittedName>
        <fullName evidence="1">Uncharacterized protein</fullName>
    </submittedName>
</protein>
<proteinExistence type="predicted"/>
<evidence type="ECO:0000313" key="2">
    <source>
        <dbReference type="Proteomes" id="UP000245695"/>
    </source>
</evidence>
<gene>
    <name evidence="1" type="ORF">FRIFI_0592</name>
</gene>
<organism evidence="1 2">
    <name type="scientific">Romboutsia hominis</name>
    <dbReference type="NCBI Taxonomy" id="1507512"/>
    <lineage>
        <taxon>Bacteria</taxon>
        <taxon>Bacillati</taxon>
        <taxon>Bacillota</taxon>
        <taxon>Clostridia</taxon>
        <taxon>Peptostreptococcales</taxon>
        <taxon>Peptostreptococcaceae</taxon>
        <taxon>Romboutsia</taxon>
    </lineage>
</organism>
<dbReference type="Proteomes" id="UP000245695">
    <property type="component" value="Chromosome 1"/>
</dbReference>
<dbReference type="AlphaFoldDB" id="A0A2P2BP43"/>
<accession>A0A2P2BP43</accession>
<sequence length="41" mass="4865">MGKINFFITKEKLNSKTGISNLNYKSNFYEFIYFHIHMASS</sequence>
<dbReference type="KEGG" id="rhom:FRIFI_0592"/>
<dbReference type="EMBL" id="LN650648">
    <property type="protein sequence ID" value="CEI72139.1"/>
    <property type="molecule type" value="Genomic_DNA"/>
</dbReference>
<keyword evidence="2" id="KW-1185">Reference proteome</keyword>
<reference evidence="1 2" key="1">
    <citation type="submission" date="2014-09" db="EMBL/GenBank/DDBJ databases">
        <authorList>
            <person name="Hornung B.V."/>
        </authorList>
    </citation>
    <scope>NUCLEOTIDE SEQUENCE [LARGE SCALE GENOMIC DNA]</scope>
    <source>
        <strain evidence="1 2">FRIFI</strain>
    </source>
</reference>
<evidence type="ECO:0000313" key="1">
    <source>
        <dbReference type="EMBL" id="CEI72139.1"/>
    </source>
</evidence>
<name>A0A2P2BP43_9FIRM</name>